<keyword evidence="7 8" id="KW-0472">Membrane</keyword>
<name>A0AAN7W2I7_9SACH</name>
<gene>
    <name evidence="9" type="ORF">RI543_002873</name>
</gene>
<protein>
    <recommendedName>
        <fullName evidence="8">ATP synthase subunit 4</fullName>
    </recommendedName>
</protein>
<evidence type="ECO:0000256" key="8">
    <source>
        <dbReference type="RuleBase" id="RU368017"/>
    </source>
</evidence>
<keyword evidence="3 8" id="KW-0375">Hydrogen ion transport</keyword>
<keyword evidence="5 8" id="KW-0406">Ion transport</keyword>
<dbReference type="GO" id="GO:0046933">
    <property type="term" value="F:proton-transporting ATP synthase activity, rotational mechanism"/>
    <property type="evidence" value="ECO:0007669"/>
    <property type="project" value="TreeGrafter"/>
</dbReference>
<accession>A0AAN7W2I7</accession>
<keyword evidence="10" id="KW-1185">Reference proteome</keyword>
<dbReference type="AlphaFoldDB" id="A0AAN7W2I7"/>
<proteinExistence type="inferred from homology"/>
<dbReference type="InterPro" id="IPR008688">
    <property type="entry name" value="ATP_synth_Bsub_B/MI25"/>
</dbReference>
<evidence type="ECO:0000256" key="6">
    <source>
        <dbReference type="ARBA" id="ARBA00023128"/>
    </source>
</evidence>
<dbReference type="PANTHER" id="PTHR12733">
    <property type="entry name" value="MITOCHONDRIAL ATP SYNTHASE B CHAIN"/>
    <property type="match status" value="1"/>
</dbReference>
<keyword evidence="6 8" id="KW-0496">Mitochondrion</keyword>
<dbReference type="Proteomes" id="UP001306508">
    <property type="component" value="Unassembled WGS sequence"/>
</dbReference>
<dbReference type="PANTHER" id="PTHR12733:SF3">
    <property type="entry name" value="ATP SYNTHASE F(0) COMPLEX SUBUNIT B1, MITOCHONDRIAL"/>
    <property type="match status" value="1"/>
</dbReference>
<dbReference type="Pfam" id="PF05405">
    <property type="entry name" value="Mt_ATP-synt_B"/>
    <property type="match status" value="1"/>
</dbReference>
<dbReference type="InterPro" id="IPR013837">
    <property type="entry name" value="ATP_synth_F0_suB"/>
</dbReference>
<dbReference type="EMBL" id="JAWIZZ010000046">
    <property type="protein sequence ID" value="KAK5779751.1"/>
    <property type="molecule type" value="Genomic_DNA"/>
</dbReference>
<keyword evidence="2 8" id="KW-0138">CF(0)</keyword>
<evidence type="ECO:0000256" key="7">
    <source>
        <dbReference type="ARBA" id="ARBA00023136"/>
    </source>
</evidence>
<dbReference type="SUPFAM" id="SSF161060">
    <property type="entry name" value="ATP synthase B chain-like"/>
    <property type="match status" value="1"/>
</dbReference>
<evidence type="ECO:0000256" key="1">
    <source>
        <dbReference type="ARBA" id="ARBA00022448"/>
    </source>
</evidence>
<evidence type="ECO:0000313" key="10">
    <source>
        <dbReference type="Proteomes" id="UP001306508"/>
    </source>
</evidence>
<dbReference type="Gene3D" id="1.20.5.2210">
    <property type="match status" value="1"/>
</dbReference>
<reference evidence="10" key="1">
    <citation type="submission" date="2023-07" db="EMBL/GenBank/DDBJ databases">
        <title>A draft genome of Kazachstania heterogenica Y-27499.</title>
        <authorList>
            <person name="Donic C."/>
            <person name="Kralova J.S."/>
            <person name="Fidel L."/>
            <person name="Ben-Dor S."/>
            <person name="Jung S."/>
        </authorList>
    </citation>
    <scope>NUCLEOTIDE SEQUENCE [LARGE SCALE GENOMIC DNA]</scope>
    <source>
        <strain evidence="10">Y27499</strain>
    </source>
</reference>
<dbReference type="GO" id="GO:0005743">
    <property type="term" value="C:mitochondrial inner membrane"/>
    <property type="evidence" value="ECO:0007669"/>
    <property type="project" value="UniProtKB-SubCell"/>
</dbReference>
<comment type="similarity">
    <text evidence="8">Belongs to the eukaryotic ATPase B chain family.</text>
</comment>
<comment type="subunit">
    <text evidence="8">F-type ATPases have 2 components, CF(1) - the catalytic core - and CF(0) - the membrane proton channel. In yeast, the dimeric form of ATP synthase consists of 17 polypeptides: alpha, beta, gamma, delta, epsilon, 4 (B), 5 (OSCP), 6 (A), 8, 9 (C), d, E (Tim11), f, g, h, i/j and k.</text>
</comment>
<keyword evidence="1 8" id="KW-0813">Transport</keyword>
<comment type="subcellular location">
    <subcellularLocation>
        <location evidence="8">Mitochondrion</location>
    </subcellularLocation>
    <subcellularLocation>
        <location evidence="8">Mitochondrion inner membrane</location>
    </subcellularLocation>
</comment>
<evidence type="ECO:0000256" key="5">
    <source>
        <dbReference type="ARBA" id="ARBA00023065"/>
    </source>
</evidence>
<sequence>MSLRSASLKVSKRTLLRATVTRSSLYNGYRYLSSSQVTRKPSNEPILDPKSKAQSIIDALPGNSALAKTGVLGTSAAALVYAISNELYVINPESILLASFLAAGALLAKYVAPAYNSFAESRVKKVSDVLNASRQKHIDAVKDRINSVSTLQNVSETTKVLFDVSKETVELEARAFELKQKADLAHQARSVLDSWVRYEDSLRKLEQKQIVESIIKNVEKELKDPRFQDKVLQQAVTDAEKILSNLK</sequence>
<evidence type="ECO:0000256" key="4">
    <source>
        <dbReference type="ARBA" id="ARBA00022792"/>
    </source>
</evidence>
<dbReference type="GO" id="GO:0045259">
    <property type="term" value="C:proton-transporting ATP synthase complex"/>
    <property type="evidence" value="ECO:0007669"/>
    <property type="project" value="UniProtKB-KW"/>
</dbReference>
<organism evidence="9 10">
    <name type="scientific">Arxiozyma heterogenica</name>
    <dbReference type="NCBI Taxonomy" id="278026"/>
    <lineage>
        <taxon>Eukaryota</taxon>
        <taxon>Fungi</taxon>
        <taxon>Dikarya</taxon>
        <taxon>Ascomycota</taxon>
        <taxon>Saccharomycotina</taxon>
        <taxon>Saccharomycetes</taxon>
        <taxon>Saccharomycetales</taxon>
        <taxon>Saccharomycetaceae</taxon>
        <taxon>Arxiozyma</taxon>
    </lineage>
</organism>
<evidence type="ECO:0000313" key="9">
    <source>
        <dbReference type="EMBL" id="KAK5779751.1"/>
    </source>
</evidence>
<keyword evidence="4 8" id="KW-0999">Mitochondrion inner membrane</keyword>
<evidence type="ECO:0000256" key="3">
    <source>
        <dbReference type="ARBA" id="ARBA00022781"/>
    </source>
</evidence>
<comment type="caution">
    <text evidence="9">The sequence shown here is derived from an EMBL/GenBank/DDBJ whole genome shotgun (WGS) entry which is preliminary data.</text>
</comment>
<evidence type="ECO:0000256" key="2">
    <source>
        <dbReference type="ARBA" id="ARBA00022547"/>
    </source>
</evidence>
<comment type="function">
    <text evidence="8">Subunit b, of the mitochondrial membrane ATP synthase complex (F(1)F(0) ATP synthase or Complex V) that produces ATP from ADP in the presence of a proton gradient across the membrane which is generated by electron transport complexes of the respiratory chain. ATP synthase complex consist of a soluble F(1) head domain - the catalytic core - and a membrane F(1) domain - the membrane proton channel. These two domains are linked by a central stalk rotating inside the F(1) region and a stationary peripheral stalk. During catalysis, ATP synthesis in the catalytic domain of F(1) is coupled via a rotary mechanism of the central stalk subunits to proton translocation. In vivo, can only synthesize ATP although its ATP hydrolase activity can be activated artificially in vitro. Part of the complex F(0) domain. Part of the complex F(0) domain and the peripheric stalk, which acts as a stator to hold the catalytic alpha(3)beta(3) subcomplex and subunit a/ATP6 static relative to the rotary elements.</text>
</comment>